<dbReference type="Pfam" id="PF07504">
    <property type="entry name" value="FTP"/>
    <property type="match status" value="1"/>
</dbReference>
<dbReference type="GO" id="GO:0006508">
    <property type="term" value="P:proteolysis"/>
    <property type="evidence" value="ECO:0007669"/>
    <property type="project" value="UniProtKB-KW"/>
</dbReference>
<keyword evidence="2" id="KW-0479">Metal-binding</keyword>
<comment type="caution">
    <text evidence="8">The sequence shown here is derived from an EMBL/GenBank/DDBJ whole genome shotgun (WGS) entry which is preliminary data.</text>
</comment>
<gene>
    <name evidence="8" type="ORF">D1631_12960</name>
</gene>
<dbReference type="OrthoDB" id="9984435at2"/>
<keyword evidence="6" id="KW-0732">Signal</keyword>
<evidence type="ECO:0000256" key="2">
    <source>
        <dbReference type="ARBA" id="ARBA00022723"/>
    </source>
</evidence>
<evidence type="ECO:0000256" key="1">
    <source>
        <dbReference type="ARBA" id="ARBA00022670"/>
    </source>
</evidence>
<evidence type="ECO:0000256" key="6">
    <source>
        <dbReference type="SAM" id="SignalP"/>
    </source>
</evidence>
<feature type="signal peptide" evidence="6">
    <location>
        <begin position="1"/>
        <end position="21"/>
    </location>
</feature>
<feature type="domain" description="FTP" evidence="7">
    <location>
        <begin position="63"/>
        <end position="90"/>
    </location>
</feature>
<evidence type="ECO:0000256" key="4">
    <source>
        <dbReference type="ARBA" id="ARBA00022833"/>
    </source>
</evidence>
<keyword evidence="5" id="KW-0482">Metalloprotease</keyword>
<keyword evidence="4" id="KW-0862">Zinc</keyword>
<dbReference type="AlphaFoldDB" id="A0A3M7TJE4"/>
<dbReference type="Proteomes" id="UP000278775">
    <property type="component" value="Unassembled WGS sequence"/>
</dbReference>
<keyword evidence="1" id="KW-0645">Protease</keyword>
<dbReference type="RefSeq" id="WP_122636820.1">
    <property type="nucleotide sequence ID" value="NZ_QWIU01000002.1"/>
</dbReference>
<feature type="chain" id="PRO_5018308467" description="FTP domain-containing protein" evidence="6">
    <location>
        <begin position="22"/>
        <end position="129"/>
    </location>
</feature>
<dbReference type="GO" id="GO:0008237">
    <property type="term" value="F:metallopeptidase activity"/>
    <property type="evidence" value="ECO:0007669"/>
    <property type="project" value="UniProtKB-KW"/>
</dbReference>
<dbReference type="GO" id="GO:0046872">
    <property type="term" value="F:metal ion binding"/>
    <property type="evidence" value="ECO:0007669"/>
    <property type="project" value="UniProtKB-KW"/>
</dbReference>
<organism evidence="8 9">
    <name type="scientific">Chryseobacterium nematophagum</name>
    <dbReference type="NCBI Taxonomy" id="2305228"/>
    <lineage>
        <taxon>Bacteria</taxon>
        <taxon>Pseudomonadati</taxon>
        <taxon>Bacteroidota</taxon>
        <taxon>Flavobacteriia</taxon>
        <taxon>Flavobacteriales</taxon>
        <taxon>Weeksellaceae</taxon>
        <taxon>Chryseobacterium group</taxon>
        <taxon>Chryseobacterium</taxon>
    </lineage>
</organism>
<evidence type="ECO:0000256" key="3">
    <source>
        <dbReference type="ARBA" id="ARBA00022801"/>
    </source>
</evidence>
<evidence type="ECO:0000313" key="9">
    <source>
        <dbReference type="Proteomes" id="UP000278775"/>
    </source>
</evidence>
<dbReference type="EMBL" id="QWIU01000002">
    <property type="protein sequence ID" value="RNA62779.1"/>
    <property type="molecule type" value="Genomic_DNA"/>
</dbReference>
<evidence type="ECO:0000313" key="8">
    <source>
        <dbReference type="EMBL" id="RNA62779.1"/>
    </source>
</evidence>
<evidence type="ECO:0000259" key="7">
    <source>
        <dbReference type="Pfam" id="PF07504"/>
    </source>
</evidence>
<accession>A0A3M7TJE4</accession>
<reference evidence="8 9" key="1">
    <citation type="submission" date="2018-08" db="EMBL/GenBank/DDBJ databases">
        <title>Chryseobacterium nematophagum: a novel matrix digesting pathogen of nematodes.</title>
        <authorList>
            <person name="Page A."/>
            <person name="Roberts M."/>
            <person name="Felix M.-A."/>
            <person name="Weir W."/>
        </authorList>
    </citation>
    <scope>NUCLEOTIDE SEQUENCE [LARGE SCALE GENOMIC DNA]</scope>
    <source>
        <strain evidence="8 9">JUb129</strain>
    </source>
</reference>
<keyword evidence="3" id="KW-0378">Hydrolase</keyword>
<evidence type="ECO:0000256" key="5">
    <source>
        <dbReference type="ARBA" id="ARBA00023049"/>
    </source>
</evidence>
<name>A0A3M7TJE4_9FLAO</name>
<dbReference type="InterPro" id="IPR011096">
    <property type="entry name" value="FTP_domain"/>
</dbReference>
<sequence length="129" mass="14956">MKKNYLKCIGVLFFFTSMSYAQDSESIVNKYLRGTFSEYRKSDLMNFTIDGKDYSKSLRGEVIKVQQMYNGLPVFNAVSTVLVKDNRVTYFLDSFEKDYLNADQNIPRLNPQQAFDKLASTIELKNSEK</sequence>
<protein>
    <recommendedName>
        <fullName evidence="7">FTP domain-containing protein</fullName>
    </recommendedName>
</protein>
<proteinExistence type="predicted"/>